<dbReference type="AlphaFoldDB" id="V8FVU7"/>
<keyword evidence="4" id="KW-0029">Amino-acid transport</keyword>
<feature type="domain" description="Leucine-binding protein" evidence="6">
    <location>
        <begin position="27"/>
        <end position="365"/>
    </location>
</feature>
<sequence>MIKVKLSSLATALGLVLSVSVAQAEVVKIAVVSPFTGPVTQYGHMTRDGVMTAIEKINAEGGINGNTFEMVVVDDACEPKQGPTAANTVVNQQIGFVIGPFCSGAIMGAAPIFNEQGVVMITPGGTSPTVTAGKNYETVFRSIGRDDQQAPVAAKYVMEKVKPTKIAVLHDKQTYGQGVATYTRDNLKQLGGNVVIFEGINAGESDYSSVITKMKSAGIDFVFYGGLYPELGLLLRQAREQGLKAQFMSAEGAVGTDLNAVAGDAVEGLLVTLSPDFSLKPENAAITKLFQEKGRDPSGTFQMTAYAGVQSIAAGIKATNSTDPIEVAKWLHGNKVDSVVGQLSWEPSGDLTSFDFQVFTWHKDGTRTLMK</sequence>
<dbReference type="EMBL" id="AYSV01000119">
    <property type="protein sequence ID" value="ETD67532.1"/>
    <property type="molecule type" value="Genomic_DNA"/>
</dbReference>
<comment type="caution">
    <text evidence="7">The sequence shown here is derived from an EMBL/GenBank/DDBJ whole genome shotgun (WGS) entry which is preliminary data.</text>
</comment>
<evidence type="ECO:0000256" key="4">
    <source>
        <dbReference type="ARBA" id="ARBA00022970"/>
    </source>
</evidence>
<keyword evidence="3 5" id="KW-0732">Signal</keyword>
<dbReference type="InterPro" id="IPR028081">
    <property type="entry name" value="Leu-bd"/>
</dbReference>
<evidence type="ECO:0000259" key="6">
    <source>
        <dbReference type="Pfam" id="PF13458"/>
    </source>
</evidence>
<dbReference type="SUPFAM" id="SSF53822">
    <property type="entry name" value="Periplasmic binding protein-like I"/>
    <property type="match status" value="1"/>
</dbReference>
<dbReference type="GO" id="GO:0006865">
    <property type="term" value="P:amino acid transport"/>
    <property type="evidence" value="ECO:0007669"/>
    <property type="project" value="UniProtKB-KW"/>
</dbReference>
<evidence type="ECO:0000313" key="8">
    <source>
        <dbReference type="Proteomes" id="UP000018766"/>
    </source>
</evidence>
<dbReference type="PATRIC" id="fig|1414851.3.peg.2349"/>
<evidence type="ECO:0000256" key="3">
    <source>
        <dbReference type="ARBA" id="ARBA00022729"/>
    </source>
</evidence>
<gene>
    <name evidence="7" type="ORF">V757_11270</name>
</gene>
<keyword evidence="2" id="KW-0813">Transport</keyword>
<evidence type="ECO:0000256" key="2">
    <source>
        <dbReference type="ARBA" id="ARBA00022448"/>
    </source>
</evidence>
<dbReference type="Proteomes" id="UP000018766">
    <property type="component" value="Unassembled WGS sequence"/>
</dbReference>
<feature type="signal peptide" evidence="5">
    <location>
        <begin position="1"/>
        <end position="24"/>
    </location>
</feature>
<dbReference type="OrthoDB" id="5469508at2"/>
<dbReference type="PANTHER" id="PTHR47151">
    <property type="entry name" value="LEU/ILE/VAL-BINDING ABC TRANSPORTER SUBUNIT"/>
    <property type="match status" value="1"/>
</dbReference>
<dbReference type="PANTHER" id="PTHR47151:SF3">
    <property type="entry name" value="LEUCINE-SPECIFIC-BINDING PROTEIN"/>
    <property type="match status" value="1"/>
</dbReference>
<dbReference type="PRINTS" id="PR00337">
    <property type="entry name" value="LEUILEVALBP"/>
</dbReference>
<evidence type="ECO:0000256" key="5">
    <source>
        <dbReference type="SAM" id="SignalP"/>
    </source>
</evidence>
<evidence type="ECO:0000313" key="7">
    <source>
        <dbReference type="EMBL" id="ETD67532.1"/>
    </source>
</evidence>
<dbReference type="NCBIfam" id="NF011933">
    <property type="entry name" value="PRK15404.1"/>
    <property type="match status" value="1"/>
</dbReference>
<dbReference type="Gene3D" id="3.40.50.2300">
    <property type="match status" value="2"/>
</dbReference>
<dbReference type="RefSeq" id="WP_023952832.1">
    <property type="nucleotide sequence ID" value="NZ_AYSV01000119.1"/>
</dbReference>
<organism evidence="7 8">
    <name type="scientific">Pelistega indica</name>
    <dbReference type="NCBI Taxonomy" id="1414851"/>
    <lineage>
        <taxon>Bacteria</taxon>
        <taxon>Pseudomonadati</taxon>
        <taxon>Pseudomonadota</taxon>
        <taxon>Betaproteobacteria</taxon>
        <taxon>Burkholderiales</taxon>
        <taxon>Alcaligenaceae</taxon>
        <taxon>Pelistega</taxon>
    </lineage>
</organism>
<comment type="similarity">
    <text evidence="1">Belongs to the leucine-binding protein family.</text>
</comment>
<protein>
    <submittedName>
        <fullName evidence="7">Amino acid ABC transporter substrate-binding protein</fullName>
    </submittedName>
</protein>
<feature type="chain" id="PRO_5004769875" evidence="5">
    <location>
        <begin position="25"/>
        <end position="371"/>
    </location>
</feature>
<dbReference type="InterPro" id="IPR028082">
    <property type="entry name" value="Peripla_BP_I"/>
</dbReference>
<evidence type="ECO:0000256" key="1">
    <source>
        <dbReference type="ARBA" id="ARBA00010062"/>
    </source>
</evidence>
<reference evidence="7 8" key="1">
    <citation type="submission" date="2013-11" db="EMBL/GenBank/DDBJ databases">
        <title>Genomic analysis of Pelistega sp. HM-7.</title>
        <authorList>
            <person name="Kumbhare S.V."/>
            <person name="Shetty S.A."/>
            <person name="Sharma O."/>
            <person name="Dhotre D.P."/>
        </authorList>
    </citation>
    <scope>NUCLEOTIDE SEQUENCE [LARGE SCALE GENOMIC DNA]</scope>
    <source>
        <strain evidence="7 8">HM-7</strain>
    </source>
</reference>
<dbReference type="InterPro" id="IPR000709">
    <property type="entry name" value="Leu_Ile_Val-bd"/>
</dbReference>
<accession>V8FVU7</accession>
<dbReference type="Pfam" id="PF13458">
    <property type="entry name" value="Peripla_BP_6"/>
    <property type="match status" value="1"/>
</dbReference>
<keyword evidence="8" id="KW-1185">Reference proteome</keyword>
<name>V8FVU7_9BURK</name>
<proteinExistence type="inferred from homology"/>
<dbReference type="CDD" id="cd06342">
    <property type="entry name" value="PBP1_ABC_LIVBP-like"/>
    <property type="match status" value="1"/>
</dbReference>